<proteinExistence type="predicted"/>
<dbReference type="AlphaFoldDB" id="A0A6C0HY01"/>
<organism evidence="1">
    <name type="scientific">viral metagenome</name>
    <dbReference type="NCBI Taxonomy" id="1070528"/>
    <lineage>
        <taxon>unclassified sequences</taxon>
        <taxon>metagenomes</taxon>
        <taxon>organismal metagenomes</taxon>
    </lineage>
</organism>
<evidence type="ECO:0008006" key="2">
    <source>
        <dbReference type="Google" id="ProtNLM"/>
    </source>
</evidence>
<dbReference type="EMBL" id="MN740043">
    <property type="protein sequence ID" value="QHT85641.1"/>
    <property type="molecule type" value="Genomic_DNA"/>
</dbReference>
<accession>A0A6C0HY01</accession>
<name>A0A6C0HY01_9ZZZZ</name>
<evidence type="ECO:0000313" key="1">
    <source>
        <dbReference type="EMBL" id="QHT85641.1"/>
    </source>
</evidence>
<sequence>MTTTHTPDLNQLKTKIESITKMHQIEVLKIITSCSNVTVNENKSGVYINLSYMEPTVIEEIEKYLTFVEEQEQILNPAETEKEDIKNTFFSNKEGINENDDEILTVYR</sequence>
<protein>
    <recommendedName>
        <fullName evidence="2">NET domain-containing protein</fullName>
    </recommendedName>
</protein>
<reference evidence="1" key="1">
    <citation type="journal article" date="2020" name="Nature">
        <title>Giant virus diversity and host interactions through global metagenomics.</title>
        <authorList>
            <person name="Schulz F."/>
            <person name="Roux S."/>
            <person name="Paez-Espino D."/>
            <person name="Jungbluth S."/>
            <person name="Walsh D.A."/>
            <person name="Denef V.J."/>
            <person name="McMahon K.D."/>
            <person name="Konstantinidis K.T."/>
            <person name="Eloe-Fadrosh E.A."/>
            <person name="Kyrpides N.C."/>
            <person name="Woyke T."/>
        </authorList>
    </citation>
    <scope>NUCLEOTIDE SEQUENCE</scope>
    <source>
        <strain evidence="1">GVMAG-M-3300023184-182</strain>
    </source>
</reference>